<keyword evidence="2" id="KW-1185">Reference proteome</keyword>
<dbReference type="AlphaFoldDB" id="A0A9W6WT18"/>
<proteinExistence type="predicted"/>
<comment type="caution">
    <text evidence="1">The sequence shown here is derived from an EMBL/GenBank/DDBJ whole genome shotgun (WGS) entry which is preliminary data.</text>
</comment>
<sequence length="435" mass="49410">MELEELLDEAPGASTELVLAHFAPGDADWTSELQWGLLDDDAAACSAVERAANAESGACDAELSGAVARKKKRKKVNPNKARDERRFQLIELQEEVTGLEFTLQRLKAVRNKRPKEMQASVEDSGVPPVWQEICGRQLKRRLEAERENVRLKQRCEREKKLVQNFKKLLFRRRTPRDAEPEATKQTRRTEIPAGYVERMAALVFKELEAGVEVCYHKVESVFATKRPAPINMVPHGSFLDGGVKMKGTERKFYDRRTMPFDVKATGDAWWENWHNYRGQRFQDIAADEIIERFGLEMCDFKTNTSCTAYAQQVSQRHVEDGRTVFVWDAYVEPFGFENERVGGVYFLEQNNVMIQPEAWSSERTDGGNGGCSTRVSTCYVITPYFLDPKLTEDSKTVAVINFLVSALSSNIMALSEMVETLLLDHALQQYGNTAT</sequence>
<dbReference type="PANTHER" id="PTHR35796">
    <property type="entry name" value="HYPOTHETICAL CYTOSOLIC PROTEIN"/>
    <property type="match status" value="1"/>
</dbReference>
<name>A0A9W6WT18_9STRA</name>
<organism evidence="1 2">
    <name type="scientific">Phytophthora lilii</name>
    <dbReference type="NCBI Taxonomy" id="2077276"/>
    <lineage>
        <taxon>Eukaryota</taxon>
        <taxon>Sar</taxon>
        <taxon>Stramenopiles</taxon>
        <taxon>Oomycota</taxon>
        <taxon>Peronosporomycetes</taxon>
        <taxon>Peronosporales</taxon>
        <taxon>Peronosporaceae</taxon>
        <taxon>Phytophthora</taxon>
    </lineage>
</organism>
<accession>A0A9W6WT18</accession>
<dbReference type="EMBL" id="BSXW01000254">
    <property type="protein sequence ID" value="GMF16537.1"/>
    <property type="molecule type" value="Genomic_DNA"/>
</dbReference>
<dbReference type="OrthoDB" id="118847at2759"/>
<dbReference type="PANTHER" id="PTHR35796:SF3">
    <property type="entry name" value="BHLH DOMAIN-CONTAINING PROTEIN"/>
    <property type="match status" value="1"/>
</dbReference>
<dbReference type="Proteomes" id="UP001165083">
    <property type="component" value="Unassembled WGS sequence"/>
</dbReference>
<evidence type="ECO:0000313" key="1">
    <source>
        <dbReference type="EMBL" id="GMF16537.1"/>
    </source>
</evidence>
<reference evidence="1" key="1">
    <citation type="submission" date="2023-04" db="EMBL/GenBank/DDBJ databases">
        <title>Phytophthora lilii NBRC 32176.</title>
        <authorList>
            <person name="Ichikawa N."/>
            <person name="Sato H."/>
            <person name="Tonouchi N."/>
        </authorList>
    </citation>
    <scope>NUCLEOTIDE SEQUENCE</scope>
    <source>
        <strain evidence="1">NBRC 32176</strain>
    </source>
</reference>
<evidence type="ECO:0000313" key="2">
    <source>
        <dbReference type="Proteomes" id="UP001165083"/>
    </source>
</evidence>
<gene>
    <name evidence="1" type="ORF">Plil01_000591300</name>
</gene>
<protein>
    <submittedName>
        <fullName evidence="1">Unnamed protein product</fullName>
    </submittedName>
</protein>